<name>A0AAU8K9B8_9ACTN</name>
<proteinExistence type="predicted"/>
<feature type="transmembrane region" description="Helical" evidence="1">
    <location>
        <begin position="12"/>
        <end position="34"/>
    </location>
</feature>
<keyword evidence="1" id="KW-1133">Transmembrane helix</keyword>
<organism evidence="2">
    <name type="scientific">Streptomyces sp. JL1001</name>
    <dbReference type="NCBI Taxonomy" id="3078227"/>
    <lineage>
        <taxon>Bacteria</taxon>
        <taxon>Bacillati</taxon>
        <taxon>Actinomycetota</taxon>
        <taxon>Actinomycetes</taxon>
        <taxon>Kitasatosporales</taxon>
        <taxon>Streptomycetaceae</taxon>
        <taxon>Streptomyces</taxon>
    </lineage>
</organism>
<feature type="transmembrane region" description="Helical" evidence="1">
    <location>
        <begin position="46"/>
        <end position="65"/>
    </location>
</feature>
<evidence type="ECO:0000256" key="1">
    <source>
        <dbReference type="SAM" id="Phobius"/>
    </source>
</evidence>
<protein>
    <submittedName>
        <fullName evidence="2">Uncharacterized protein</fullName>
    </submittedName>
</protein>
<keyword evidence="1" id="KW-0812">Transmembrane</keyword>
<gene>
    <name evidence="2" type="ORF">R1Y80_00825</name>
</gene>
<evidence type="ECO:0000313" key="2">
    <source>
        <dbReference type="EMBL" id="XCN12264.1"/>
    </source>
</evidence>
<sequence>MLIAAPTSGGAVLGTLGGGGIALALTALLILGVQGKGRIKFGAGKAGVVAFLAGTSYVAAGKIWANAEKVVAQGLTGFGVGSDGPFGNVGIGAVALLLLIIMIAAPLNAGRASAVAMIAAFVWPTTGDGTIWAIPGQLAAATLMSFGG</sequence>
<feature type="transmembrane region" description="Helical" evidence="1">
    <location>
        <begin position="85"/>
        <end position="107"/>
    </location>
</feature>
<keyword evidence="1" id="KW-0472">Membrane</keyword>
<reference evidence="2" key="1">
    <citation type="submission" date="2023-10" db="EMBL/GenBank/DDBJ databases">
        <title>Complete genome sequence of Streptomyces sp. JL1001.</title>
        <authorList>
            <person name="Jiang L."/>
        </authorList>
    </citation>
    <scope>NUCLEOTIDE SEQUENCE</scope>
    <source>
        <strain evidence="2">JL1001</strain>
    </source>
</reference>
<dbReference type="AlphaFoldDB" id="A0AAU8K9B8"/>
<accession>A0AAU8K9B8</accession>
<dbReference type="EMBL" id="CP136798">
    <property type="protein sequence ID" value="XCN12264.1"/>
    <property type="molecule type" value="Genomic_DNA"/>
</dbReference>
<dbReference type="RefSeq" id="WP_354596093.1">
    <property type="nucleotide sequence ID" value="NZ_CP136798.1"/>
</dbReference>